<protein>
    <recommendedName>
        <fullName evidence="3">KTSC domain-containing protein</fullName>
    </recommendedName>
</protein>
<evidence type="ECO:0008006" key="3">
    <source>
        <dbReference type="Google" id="ProtNLM"/>
    </source>
</evidence>
<sequence length="64" mass="7122">MRAFALLPDAIALRFSDGSVYLYTHDRPGAAHVRAMRERAMAGRGLSTYVSQHVQQRYAGKLDA</sequence>
<organism evidence="1 2">
    <name type="scientific">Terriglobus aquaticus</name>
    <dbReference type="NCBI Taxonomy" id="940139"/>
    <lineage>
        <taxon>Bacteria</taxon>
        <taxon>Pseudomonadati</taxon>
        <taxon>Acidobacteriota</taxon>
        <taxon>Terriglobia</taxon>
        <taxon>Terriglobales</taxon>
        <taxon>Acidobacteriaceae</taxon>
        <taxon>Terriglobus</taxon>
    </lineage>
</organism>
<name>A0ABW9KKZ3_9BACT</name>
<reference evidence="1 2" key="1">
    <citation type="submission" date="2024-12" db="EMBL/GenBank/DDBJ databases">
        <authorList>
            <person name="Lee Y."/>
        </authorList>
    </citation>
    <scope>NUCLEOTIDE SEQUENCE [LARGE SCALE GENOMIC DNA]</scope>
    <source>
        <strain evidence="1 2">03SUJ4</strain>
    </source>
</reference>
<dbReference type="RefSeq" id="WP_263412098.1">
    <property type="nucleotide sequence ID" value="NZ_BAABBH010000001.1"/>
</dbReference>
<proteinExistence type="predicted"/>
<keyword evidence="2" id="KW-1185">Reference proteome</keyword>
<gene>
    <name evidence="1" type="ORF">ACK2TP_11680</name>
</gene>
<evidence type="ECO:0000313" key="2">
    <source>
        <dbReference type="Proteomes" id="UP001634747"/>
    </source>
</evidence>
<comment type="caution">
    <text evidence="1">The sequence shown here is derived from an EMBL/GenBank/DDBJ whole genome shotgun (WGS) entry which is preliminary data.</text>
</comment>
<accession>A0ABW9KKZ3</accession>
<dbReference type="Proteomes" id="UP001634747">
    <property type="component" value="Unassembled WGS sequence"/>
</dbReference>
<dbReference type="EMBL" id="JBJYXY010000001">
    <property type="protein sequence ID" value="MFN2976424.1"/>
    <property type="molecule type" value="Genomic_DNA"/>
</dbReference>
<evidence type="ECO:0000313" key="1">
    <source>
        <dbReference type="EMBL" id="MFN2976424.1"/>
    </source>
</evidence>